<dbReference type="EMBL" id="JALNMJ010000021">
    <property type="protein sequence ID" value="MCK7615112.1"/>
    <property type="molecule type" value="Genomic_DNA"/>
</dbReference>
<name>A0ABT0H0A0_9HYPH</name>
<dbReference type="RefSeq" id="WP_248158089.1">
    <property type="nucleotide sequence ID" value="NZ_JALNMJ010000021.1"/>
</dbReference>
<evidence type="ECO:0000313" key="2">
    <source>
        <dbReference type="Proteomes" id="UP001431221"/>
    </source>
</evidence>
<evidence type="ECO:0000313" key="1">
    <source>
        <dbReference type="EMBL" id="MCK7615112.1"/>
    </source>
</evidence>
<gene>
    <name evidence="1" type="ORF">M0H32_23340</name>
</gene>
<protein>
    <submittedName>
        <fullName evidence="1">Uncharacterized protein</fullName>
    </submittedName>
</protein>
<proteinExistence type="predicted"/>
<keyword evidence="2" id="KW-1185">Reference proteome</keyword>
<organism evidence="1 2">
    <name type="scientific">Roseibium sediminicola</name>
    <dbReference type="NCBI Taxonomy" id="2933272"/>
    <lineage>
        <taxon>Bacteria</taxon>
        <taxon>Pseudomonadati</taxon>
        <taxon>Pseudomonadota</taxon>
        <taxon>Alphaproteobacteria</taxon>
        <taxon>Hyphomicrobiales</taxon>
        <taxon>Stappiaceae</taxon>
        <taxon>Roseibium</taxon>
    </lineage>
</organism>
<sequence>MPLQEIYNENARQLVVKITCGDIRSEETIEQTFDDLDAALSLILQKAEAGGSDFLTFLIVEQGAEPAPEEIESILHGYDPWQTFCPEFWDNARSFPRTRDRVRSWVKSLETVLRRTVDRAGELWEHDETQFGEAILTYLAVMDAVFVPAYTNLLRLWDMDHEVHQNAAILAMVERHGFTPEVETLLYVRVAVKPGQTGADIIEELLPRLDRAYGGFTGSDLFKKIVFHQFAESFLASGTGAAALDYTIFTYSGEPLKTEEARLLAELGNLAGREGAGRGT</sequence>
<comment type="caution">
    <text evidence="1">The sequence shown here is derived from an EMBL/GenBank/DDBJ whole genome shotgun (WGS) entry which is preliminary data.</text>
</comment>
<reference evidence="1" key="1">
    <citation type="submission" date="2022-04" db="EMBL/GenBank/DDBJ databases">
        <title>Roseibium sp. CAU 1639 isolated from mud.</title>
        <authorList>
            <person name="Kim W."/>
        </authorList>
    </citation>
    <scope>NUCLEOTIDE SEQUENCE</scope>
    <source>
        <strain evidence="1">CAU 1639</strain>
    </source>
</reference>
<dbReference type="Proteomes" id="UP001431221">
    <property type="component" value="Unassembled WGS sequence"/>
</dbReference>
<accession>A0ABT0H0A0</accession>